<dbReference type="InterPro" id="IPR027417">
    <property type="entry name" value="P-loop_NTPase"/>
</dbReference>
<reference evidence="6" key="1">
    <citation type="submission" date="2025-08" db="UniProtKB">
        <authorList>
            <consortium name="Ensembl"/>
        </authorList>
    </citation>
    <scope>IDENTIFICATION</scope>
</reference>
<reference evidence="6" key="2">
    <citation type="submission" date="2025-09" db="UniProtKB">
        <authorList>
            <consortium name="Ensembl"/>
        </authorList>
    </citation>
    <scope>IDENTIFICATION</scope>
</reference>
<dbReference type="PANTHER" id="PTHR10903:SF170">
    <property type="entry name" value="GTPASE IMAP FAMILY MEMBER 7"/>
    <property type="match status" value="1"/>
</dbReference>
<evidence type="ECO:0000256" key="2">
    <source>
        <dbReference type="ARBA" id="ARBA00022741"/>
    </source>
</evidence>
<keyword evidence="2" id="KW-0547">Nucleotide-binding</keyword>
<dbReference type="GO" id="GO:0005525">
    <property type="term" value="F:GTP binding"/>
    <property type="evidence" value="ECO:0007669"/>
    <property type="project" value="UniProtKB-KW"/>
</dbReference>
<dbReference type="PANTHER" id="PTHR10903">
    <property type="entry name" value="GTPASE, IMAP FAMILY MEMBER-RELATED"/>
    <property type="match status" value="1"/>
</dbReference>
<dbReference type="InterPro" id="IPR006703">
    <property type="entry name" value="G_AIG1"/>
</dbReference>
<evidence type="ECO:0000256" key="4">
    <source>
        <dbReference type="SAM" id="MobiDB-lite"/>
    </source>
</evidence>
<evidence type="ECO:0000313" key="6">
    <source>
        <dbReference type="Ensembl" id="ENSSRHP00000036302.1"/>
    </source>
</evidence>
<feature type="domain" description="AIG1-type G" evidence="5">
    <location>
        <begin position="138"/>
        <end position="303"/>
    </location>
</feature>
<feature type="compositionally biased region" description="Basic and acidic residues" evidence="4">
    <location>
        <begin position="91"/>
        <end position="101"/>
    </location>
</feature>
<comment type="similarity">
    <text evidence="1">Belongs to the TRAFAC class TrmE-Era-EngA-EngB-Septin-like GTPase superfamily. AIG1/Toc34/Toc159-like paraseptin GTPase family. IAN subfamily.</text>
</comment>
<dbReference type="InterPro" id="IPR045058">
    <property type="entry name" value="GIMA/IAN/Toc"/>
</dbReference>
<dbReference type="Pfam" id="PF04548">
    <property type="entry name" value="AIG1"/>
    <property type="match status" value="1"/>
</dbReference>
<name>A0A673IAX4_9TELE</name>
<evidence type="ECO:0000256" key="3">
    <source>
        <dbReference type="ARBA" id="ARBA00023134"/>
    </source>
</evidence>
<organism evidence="6 7">
    <name type="scientific">Sinocyclocheilus rhinocerous</name>
    <dbReference type="NCBI Taxonomy" id="307959"/>
    <lineage>
        <taxon>Eukaryota</taxon>
        <taxon>Metazoa</taxon>
        <taxon>Chordata</taxon>
        <taxon>Craniata</taxon>
        <taxon>Vertebrata</taxon>
        <taxon>Euteleostomi</taxon>
        <taxon>Actinopterygii</taxon>
        <taxon>Neopterygii</taxon>
        <taxon>Teleostei</taxon>
        <taxon>Ostariophysi</taxon>
        <taxon>Cypriniformes</taxon>
        <taxon>Cyprinidae</taxon>
        <taxon>Cyprininae</taxon>
        <taxon>Sinocyclocheilus</taxon>
    </lineage>
</organism>
<evidence type="ECO:0000313" key="7">
    <source>
        <dbReference type="Proteomes" id="UP000472270"/>
    </source>
</evidence>
<dbReference type="Proteomes" id="UP000472270">
    <property type="component" value="Unassembled WGS sequence"/>
</dbReference>
<dbReference type="Ensembl" id="ENSSRHT00000037357.1">
    <property type="protein sequence ID" value="ENSSRHP00000036302.1"/>
    <property type="gene ID" value="ENSSRHG00000018614.1"/>
</dbReference>
<protein>
    <recommendedName>
        <fullName evidence="5">AIG1-type G domain-containing protein</fullName>
    </recommendedName>
</protein>
<accession>A0A673IAX4</accession>
<evidence type="ECO:0000259" key="5">
    <source>
        <dbReference type="Pfam" id="PF04548"/>
    </source>
</evidence>
<feature type="region of interest" description="Disordered" evidence="4">
    <location>
        <begin position="75"/>
        <end position="107"/>
    </location>
</feature>
<keyword evidence="3" id="KW-0342">GTP-binding</keyword>
<keyword evidence="7" id="KW-1185">Reference proteome</keyword>
<dbReference type="Gene3D" id="3.40.50.300">
    <property type="entry name" value="P-loop containing nucleotide triphosphate hydrolases"/>
    <property type="match status" value="1"/>
</dbReference>
<proteinExistence type="inferred from homology"/>
<dbReference type="AlphaFoldDB" id="A0A673IAX4"/>
<sequence length="333" mass="37928">MKHTIVLTTDDEPRGSIFASRNNTIHDLIKECGGGHLKFNTVSTGWRFELFRMTEEILKKECIEFLICDTCEDEGGTSVEEDLSRSGASVRGDEKKKDTKTASDGGVMTTGKAKLNIVLCGNNPTLKNSVSRMFRGITSKPGRKEMSKVCQKEEEKMDGRQICVIELPALSQLSEEEVMRETHLCLSLCDPGVHVFILVTPVTPLTNEDRAEMEKIRGIFYSQEHFMLLFITELTVDQSVSDLVESTESQRIVSLYGSWYSVMGLKDQRSSEQISDLLDRIESTKTEPYSLHTYRRASEKRVRNELEEKLRDNEIRELQENIKTLGECINFYE</sequence>
<evidence type="ECO:0000256" key="1">
    <source>
        <dbReference type="ARBA" id="ARBA00008535"/>
    </source>
</evidence>